<evidence type="ECO:0008006" key="3">
    <source>
        <dbReference type="Google" id="ProtNLM"/>
    </source>
</evidence>
<sequence length="270" mass="31443">MSKLVVENRPLIILPALACECGLNEAIVLQQIHYWLHMSKHIHDGYTWIYNTYADWQKQFPFWSVSTIKRTIYRLENEGYIVTGNYNKKKMDHTKWYRINYEKLSTLNSQLIQSEQEGYSNWVDEQVNVNTAIPEITTENTPYTSSTSHACKASSGGPSTVDEILLSLHDAEVGLIAAKFIELRAIGCVLTPLDYEGIKEILEVGVSRDNALKWLEECFQQYIPRHHRDRIRAFSYCVPYILDRHMESTRFRKKAAFTTVYNEEDFDLDD</sequence>
<dbReference type="RefSeq" id="WP_188386906.1">
    <property type="nucleotide sequence ID" value="NZ_BMFK01000001.1"/>
</dbReference>
<organism evidence="1 2">
    <name type="scientific">Priestia taiwanensis</name>
    <dbReference type="NCBI Taxonomy" id="1347902"/>
    <lineage>
        <taxon>Bacteria</taxon>
        <taxon>Bacillati</taxon>
        <taxon>Bacillota</taxon>
        <taxon>Bacilli</taxon>
        <taxon>Bacillales</taxon>
        <taxon>Bacillaceae</taxon>
        <taxon>Priestia</taxon>
    </lineage>
</organism>
<accession>A0A917EKR9</accession>
<gene>
    <name evidence="1" type="ORF">GCM10007140_05430</name>
</gene>
<proteinExistence type="predicted"/>
<evidence type="ECO:0000313" key="2">
    <source>
        <dbReference type="Proteomes" id="UP000605259"/>
    </source>
</evidence>
<protein>
    <recommendedName>
        <fullName evidence="3">Replication protein</fullName>
    </recommendedName>
</protein>
<dbReference type="Proteomes" id="UP000605259">
    <property type="component" value="Unassembled WGS sequence"/>
</dbReference>
<dbReference type="EMBL" id="BMFK01000001">
    <property type="protein sequence ID" value="GGE57964.1"/>
    <property type="molecule type" value="Genomic_DNA"/>
</dbReference>
<keyword evidence="2" id="KW-1185">Reference proteome</keyword>
<comment type="caution">
    <text evidence="1">The sequence shown here is derived from an EMBL/GenBank/DDBJ whole genome shotgun (WGS) entry which is preliminary data.</text>
</comment>
<name>A0A917EKR9_9BACI</name>
<reference evidence="1" key="1">
    <citation type="journal article" date="2014" name="Int. J. Syst. Evol. Microbiol.">
        <title>Complete genome sequence of Corynebacterium casei LMG S-19264T (=DSM 44701T), isolated from a smear-ripened cheese.</title>
        <authorList>
            <consortium name="US DOE Joint Genome Institute (JGI-PGF)"/>
            <person name="Walter F."/>
            <person name="Albersmeier A."/>
            <person name="Kalinowski J."/>
            <person name="Ruckert C."/>
        </authorList>
    </citation>
    <scope>NUCLEOTIDE SEQUENCE</scope>
    <source>
        <strain evidence="1">CGMCC 1.12698</strain>
    </source>
</reference>
<reference evidence="1" key="2">
    <citation type="submission" date="2020-09" db="EMBL/GenBank/DDBJ databases">
        <authorList>
            <person name="Sun Q."/>
            <person name="Zhou Y."/>
        </authorList>
    </citation>
    <scope>NUCLEOTIDE SEQUENCE</scope>
    <source>
        <strain evidence="1">CGMCC 1.12698</strain>
    </source>
</reference>
<evidence type="ECO:0000313" key="1">
    <source>
        <dbReference type="EMBL" id="GGE57964.1"/>
    </source>
</evidence>
<dbReference type="AlphaFoldDB" id="A0A917EKR9"/>